<dbReference type="RefSeq" id="WP_177173169.1">
    <property type="nucleotide sequence ID" value="NZ_FOGC01000013.1"/>
</dbReference>
<dbReference type="Proteomes" id="UP000242515">
    <property type="component" value="Unassembled WGS sequence"/>
</dbReference>
<proteinExistence type="predicted"/>
<dbReference type="STRING" id="988801.SAMN05216522_11395"/>
<gene>
    <name evidence="1" type="ORF">SAMN05216522_11395</name>
</gene>
<accession>A0A1H9M5M6</accession>
<dbReference type="EMBL" id="FOGC01000013">
    <property type="protein sequence ID" value="SER18765.1"/>
    <property type="molecule type" value="Genomic_DNA"/>
</dbReference>
<keyword evidence="2" id="KW-1185">Reference proteome</keyword>
<dbReference type="AlphaFoldDB" id="A0A1H9M5M6"/>
<evidence type="ECO:0000313" key="1">
    <source>
        <dbReference type="EMBL" id="SER18765.1"/>
    </source>
</evidence>
<name>A0A1H9M5M6_9GAMM</name>
<evidence type="ECO:0000313" key="2">
    <source>
        <dbReference type="Proteomes" id="UP000242515"/>
    </source>
</evidence>
<protein>
    <submittedName>
        <fullName evidence="1">Uncharacterized protein</fullName>
    </submittedName>
</protein>
<reference evidence="2" key="1">
    <citation type="submission" date="2016-10" db="EMBL/GenBank/DDBJ databases">
        <authorList>
            <person name="Varghese N."/>
            <person name="Submissions S."/>
        </authorList>
    </citation>
    <scope>NUCLEOTIDE SEQUENCE [LARGE SCALE GENOMIC DNA]</scope>
    <source>
        <strain evidence="2">8N4</strain>
    </source>
</reference>
<sequence>MSEVTIDKGIKAMDALGKIQSLLAAAMYLTESDEETELQLELMTIAESIAAKTLECCK</sequence>
<organism evidence="1 2">
    <name type="scientific">Rosenbergiella nectarea</name>
    <dbReference type="NCBI Taxonomy" id="988801"/>
    <lineage>
        <taxon>Bacteria</taxon>
        <taxon>Pseudomonadati</taxon>
        <taxon>Pseudomonadota</taxon>
        <taxon>Gammaproteobacteria</taxon>
        <taxon>Enterobacterales</taxon>
        <taxon>Erwiniaceae</taxon>
        <taxon>Rosenbergiella</taxon>
    </lineage>
</organism>